<sequence>MTDRPDVLILTRNLPPLIGGMERLVWHIVEGLYPEWHTHVIGPRGCREYLPPEVDSREVPIQPLWRFLLHIKLAALHQAFRLRPKLVIAGSGLTAPFAWLAARLVGARCMVYLHGLDVEARHPIYRLAWRPFFRHFDHVLVNSRFTRQLAVAAGVARSRISILHPGVTLPELAQANDQRTQFRNRYALGEVPLMLYVGRITARKGLADFIRWSLPNIIASVPAAKLVVIGDVPSGALLGSTDERARIDEFLHAVGLEHCVVFLGARAHDDPELDAAYFAADVSIFPVQQRPYDNEGFGMVAIEAAAHGLPTVAFDVGGIGDAVAGGISGELISPAQFEDFARAVCTYLLNSEEDRQVLTSSARVFATKFAWPEFAVHLRNTCRDITIATGTP</sequence>
<dbReference type="CDD" id="cd03801">
    <property type="entry name" value="GT4_PimA-like"/>
    <property type="match status" value="1"/>
</dbReference>
<dbReference type="PANTHER" id="PTHR45947">
    <property type="entry name" value="SULFOQUINOVOSYL TRANSFERASE SQD2"/>
    <property type="match status" value="1"/>
</dbReference>
<dbReference type="Pfam" id="PF13439">
    <property type="entry name" value="Glyco_transf_4"/>
    <property type="match status" value="1"/>
</dbReference>
<gene>
    <name evidence="3" type="ORF">BJI67_13230</name>
</gene>
<evidence type="ECO:0000259" key="1">
    <source>
        <dbReference type="Pfam" id="PF00534"/>
    </source>
</evidence>
<protein>
    <submittedName>
        <fullName evidence="3">Uncharacterized protein</fullName>
    </submittedName>
</protein>
<dbReference type="Gene3D" id="3.40.50.2000">
    <property type="entry name" value="Glycogen Phosphorylase B"/>
    <property type="match status" value="2"/>
</dbReference>
<dbReference type="Proteomes" id="UP000095342">
    <property type="component" value="Chromosome"/>
</dbReference>
<organism evidence="3 4">
    <name type="scientific">Acidihalobacter aeolianus</name>
    <dbReference type="NCBI Taxonomy" id="2792603"/>
    <lineage>
        <taxon>Bacteria</taxon>
        <taxon>Pseudomonadati</taxon>
        <taxon>Pseudomonadota</taxon>
        <taxon>Gammaproteobacteria</taxon>
        <taxon>Chromatiales</taxon>
        <taxon>Ectothiorhodospiraceae</taxon>
        <taxon>Acidihalobacter</taxon>
    </lineage>
</organism>
<dbReference type="InterPro" id="IPR050194">
    <property type="entry name" value="Glycosyltransferase_grp1"/>
</dbReference>
<proteinExistence type="predicted"/>
<reference evidence="3 4" key="1">
    <citation type="submission" date="2016-09" db="EMBL/GenBank/DDBJ databases">
        <title>Acidihalobacter prosperus V6 (DSM14174).</title>
        <authorList>
            <person name="Khaleque H.N."/>
            <person name="Ramsay J.P."/>
            <person name="Murphy R.J.T."/>
            <person name="Kaksonen A.H."/>
            <person name="Boxall N.J."/>
            <person name="Watkin E.L.J."/>
        </authorList>
    </citation>
    <scope>NUCLEOTIDE SEQUENCE [LARGE SCALE GENOMIC DNA]</scope>
    <source>
        <strain evidence="3 4">V6</strain>
    </source>
</reference>
<dbReference type="Pfam" id="PF00534">
    <property type="entry name" value="Glycos_transf_1"/>
    <property type="match status" value="1"/>
</dbReference>
<feature type="domain" description="Glycosyl transferase family 1" evidence="1">
    <location>
        <begin position="181"/>
        <end position="363"/>
    </location>
</feature>
<dbReference type="PANTHER" id="PTHR45947:SF13">
    <property type="entry name" value="TRANSFERASE"/>
    <property type="match status" value="1"/>
</dbReference>
<dbReference type="AlphaFoldDB" id="A0A1D8KAA1"/>
<evidence type="ECO:0000259" key="2">
    <source>
        <dbReference type="Pfam" id="PF13439"/>
    </source>
</evidence>
<evidence type="ECO:0000313" key="4">
    <source>
        <dbReference type="Proteomes" id="UP000095342"/>
    </source>
</evidence>
<dbReference type="InterPro" id="IPR001296">
    <property type="entry name" value="Glyco_trans_1"/>
</dbReference>
<accession>A0A1D8KAA1</accession>
<keyword evidence="4" id="KW-1185">Reference proteome</keyword>
<feature type="domain" description="Glycosyltransferase subfamily 4-like N-terminal" evidence="2">
    <location>
        <begin position="18"/>
        <end position="168"/>
    </location>
</feature>
<dbReference type="EMBL" id="CP017448">
    <property type="protein sequence ID" value="AOV17892.1"/>
    <property type="molecule type" value="Genomic_DNA"/>
</dbReference>
<dbReference type="GO" id="GO:0016757">
    <property type="term" value="F:glycosyltransferase activity"/>
    <property type="evidence" value="ECO:0007669"/>
    <property type="project" value="InterPro"/>
</dbReference>
<dbReference type="SUPFAM" id="SSF53756">
    <property type="entry name" value="UDP-Glycosyltransferase/glycogen phosphorylase"/>
    <property type="match status" value="1"/>
</dbReference>
<name>A0A1D8KAA1_9GAMM</name>
<dbReference type="KEGG" id="aaeo:BJI67_13230"/>
<evidence type="ECO:0000313" key="3">
    <source>
        <dbReference type="EMBL" id="AOV17892.1"/>
    </source>
</evidence>
<dbReference type="InterPro" id="IPR028098">
    <property type="entry name" value="Glyco_trans_4-like_N"/>
</dbReference>